<comment type="caution">
    <text evidence="3">The sequence shown here is derived from an EMBL/GenBank/DDBJ whole genome shotgun (WGS) entry which is preliminary data.</text>
</comment>
<dbReference type="InterPro" id="IPR029068">
    <property type="entry name" value="Glyas_Bleomycin-R_OHBP_Dase"/>
</dbReference>
<dbReference type="InterPro" id="IPR037523">
    <property type="entry name" value="VOC_core"/>
</dbReference>
<keyword evidence="4" id="KW-1185">Reference proteome</keyword>
<organism evidence="3 4">
    <name type="scientific">Prauserella endophytica</name>
    <dbReference type="NCBI Taxonomy" id="1592324"/>
    <lineage>
        <taxon>Bacteria</taxon>
        <taxon>Bacillati</taxon>
        <taxon>Actinomycetota</taxon>
        <taxon>Actinomycetes</taxon>
        <taxon>Pseudonocardiales</taxon>
        <taxon>Pseudonocardiaceae</taxon>
        <taxon>Prauserella</taxon>
        <taxon>Prauserella coralliicola group</taxon>
    </lineage>
</organism>
<dbReference type="Gene3D" id="3.10.180.10">
    <property type="entry name" value="2,3-Dihydroxybiphenyl 1,2-Dioxygenase, domain 1"/>
    <property type="match status" value="1"/>
</dbReference>
<feature type="domain" description="VOC" evidence="2">
    <location>
        <begin position="31"/>
        <end position="171"/>
    </location>
</feature>
<protein>
    <recommendedName>
        <fullName evidence="2">VOC domain-containing protein</fullName>
    </recommendedName>
</protein>
<dbReference type="RefSeq" id="WP_137094478.1">
    <property type="nucleotide sequence ID" value="NZ_SWMS01000004.1"/>
</dbReference>
<dbReference type="InterPro" id="IPR051785">
    <property type="entry name" value="MMCE/EMCE_epimerase"/>
</dbReference>
<dbReference type="InterPro" id="IPR004360">
    <property type="entry name" value="Glyas_Fos-R_dOase_dom"/>
</dbReference>
<dbReference type="PROSITE" id="PS51819">
    <property type="entry name" value="VOC"/>
    <property type="match status" value="1"/>
</dbReference>
<name>A0ABY2S775_9PSEU</name>
<dbReference type="EMBL" id="SWMS01000004">
    <property type="protein sequence ID" value="TKG71697.1"/>
    <property type="molecule type" value="Genomic_DNA"/>
</dbReference>
<evidence type="ECO:0000256" key="1">
    <source>
        <dbReference type="ARBA" id="ARBA00022723"/>
    </source>
</evidence>
<dbReference type="Pfam" id="PF00903">
    <property type="entry name" value="Glyoxalase"/>
    <property type="match status" value="1"/>
</dbReference>
<proteinExistence type="predicted"/>
<reference evidence="3 4" key="1">
    <citation type="journal article" date="2015" name="Antonie Van Leeuwenhoek">
        <title>Prauserella endophytica sp. nov., an endophytic actinobacterium isolated from Tamarix taklamakanensis.</title>
        <authorList>
            <person name="Liu J.M."/>
            <person name="Habden X."/>
            <person name="Guo L."/>
            <person name="Tuo L."/>
            <person name="Jiang Z.K."/>
            <person name="Liu S.W."/>
            <person name="Liu X.F."/>
            <person name="Chen L."/>
            <person name="Li R.F."/>
            <person name="Zhang Y.Q."/>
            <person name="Sun C.H."/>
        </authorList>
    </citation>
    <scope>NUCLEOTIDE SEQUENCE [LARGE SCALE GENOMIC DNA]</scope>
    <source>
        <strain evidence="3 4">CGMCC 4.7182</strain>
    </source>
</reference>
<sequence>MMRRDDTDALIHPSSWAVERDDADGRTPRQRVDHMGFSVADLDRSVEWYSVLLRREPLWRRIWDARYLSDVVGYDDCRLDCALFELPGGIHLELLQYLHPEPTTVSMETFTVGNAHLCLTVDDLDAEFERLSAIAEFRSKTPVDVTWGPNAGGKIVYLRDPDGITVELFQEPARSDRHLGGSA</sequence>
<evidence type="ECO:0000313" key="4">
    <source>
        <dbReference type="Proteomes" id="UP000309992"/>
    </source>
</evidence>
<keyword evidence="1" id="KW-0479">Metal-binding</keyword>
<evidence type="ECO:0000313" key="3">
    <source>
        <dbReference type="EMBL" id="TKG71697.1"/>
    </source>
</evidence>
<evidence type="ECO:0000259" key="2">
    <source>
        <dbReference type="PROSITE" id="PS51819"/>
    </source>
</evidence>
<gene>
    <name evidence="3" type="ORF">FCN18_09270</name>
</gene>
<dbReference type="Proteomes" id="UP000309992">
    <property type="component" value="Unassembled WGS sequence"/>
</dbReference>
<accession>A0ABY2S775</accession>
<dbReference type="PANTHER" id="PTHR43048:SF3">
    <property type="entry name" value="METHYLMALONYL-COA EPIMERASE, MITOCHONDRIAL"/>
    <property type="match status" value="1"/>
</dbReference>
<dbReference type="SUPFAM" id="SSF54593">
    <property type="entry name" value="Glyoxalase/Bleomycin resistance protein/Dihydroxybiphenyl dioxygenase"/>
    <property type="match status" value="1"/>
</dbReference>
<dbReference type="PANTHER" id="PTHR43048">
    <property type="entry name" value="METHYLMALONYL-COA EPIMERASE"/>
    <property type="match status" value="1"/>
</dbReference>